<evidence type="ECO:0000259" key="5">
    <source>
        <dbReference type="Pfam" id="PF02350"/>
    </source>
</evidence>
<dbReference type="InterPro" id="IPR029767">
    <property type="entry name" value="WecB-like"/>
</dbReference>
<comment type="caution">
    <text evidence="6">The sequence shown here is derived from an EMBL/GenBank/DDBJ whole genome shotgun (WGS) entry which is preliminary data.</text>
</comment>
<evidence type="ECO:0000256" key="4">
    <source>
        <dbReference type="RuleBase" id="RU003513"/>
    </source>
</evidence>
<dbReference type="GO" id="GO:0008761">
    <property type="term" value="F:UDP-N-acetylglucosamine 2-epimerase activity"/>
    <property type="evidence" value="ECO:0007669"/>
    <property type="project" value="UniProtKB-EC"/>
</dbReference>
<dbReference type="PANTHER" id="PTHR43174:SF2">
    <property type="entry name" value="UDP-N-ACETYLGLUCOSAMINE 2-EPIMERASE"/>
    <property type="match status" value="1"/>
</dbReference>
<protein>
    <recommendedName>
        <fullName evidence="3">UDP-N-acetylglucosamine 2-epimerase (non-hydrolyzing)</fullName>
        <ecNumber evidence="3">5.1.3.14</ecNumber>
    </recommendedName>
</protein>
<evidence type="ECO:0000256" key="1">
    <source>
        <dbReference type="ARBA" id="ARBA00023235"/>
    </source>
</evidence>
<evidence type="ECO:0000313" key="6">
    <source>
        <dbReference type="EMBL" id="TGD38418.1"/>
    </source>
</evidence>
<reference evidence="6 7" key="1">
    <citation type="submission" date="2018-10" db="EMBL/GenBank/DDBJ databases">
        <title>Brevibacterium genomes from Austrain hard cheese rinds.</title>
        <authorList>
            <person name="Anast J.M."/>
            <person name="Dzieciol M."/>
            <person name="Schultz D.L."/>
            <person name="Mann E."/>
            <person name="Wagner M."/>
            <person name="Schmitz-Esser S."/>
        </authorList>
    </citation>
    <scope>NUCLEOTIDE SEQUENCE [LARGE SCALE GENOMIC DNA]</scope>
    <source>
        <strain evidence="6 7">L261</strain>
    </source>
</reference>
<dbReference type="PANTHER" id="PTHR43174">
    <property type="entry name" value="UDP-N-ACETYLGLUCOSAMINE 2-EPIMERASE"/>
    <property type="match status" value="1"/>
</dbReference>
<comment type="similarity">
    <text evidence="2 4">Belongs to the UDP-N-acetylglucosamine 2-epimerase family.</text>
</comment>
<dbReference type="EMBL" id="RHFF01000010">
    <property type="protein sequence ID" value="TGD38418.1"/>
    <property type="molecule type" value="Genomic_DNA"/>
</dbReference>
<accession>A0A4Z0KL78</accession>
<gene>
    <name evidence="6" type="ORF">EB834_11395</name>
</gene>
<dbReference type="NCBIfam" id="TIGR00236">
    <property type="entry name" value="wecB"/>
    <property type="match status" value="1"/>
</dbReference>
<dbReference type="SUPFAM" id="SSF53756">
    <property type="entry name" value="UDP-Glycosyltransferase/glycogen phosphorylase"/>
    <property type="match status" value="1"/>
</dbReference>
<dbReference type="EC" id="5.1.3.14" evidence="3"/>
<feature type="domain" description="UDP-N-acetylglucosamine 2-epimerase" evidence="5">
    <location>
        <begin position="57"/>
        <end position="398"/>
    </location>
</feature>
<organism evidence="6 7">
    <name type="scientific">Brevibacterium aurantiacum</name>
    <dbReference type="NCBI Taxonomy" id="273384"/>
    <lineage>
        <taxon>Bacteria</taxon>
        <taxon>Bacillati</taxon>
        <taxon>Actinomycetota</taxon>
        <taxon>Actinomycetes</taxon>
        <taxon>Micrococcales</taxon>
        <taxon>Brevibacteriaceae</taxon>
        <taxon>Brevibacterium</taxon>
    </lineage>
</organism>
<evidence type="ECO:0000313" key="7">
    <source>
        <dbReference type="Proteomes" id="UP000297736"/>
    </source>
</evidence>
<name>A0A4Z0KL78_BREAU</name>
<dbReference type="AlphaFoldDB" id="A0A4Z0KL78"/>
<sequence>MTRHTIGSTANIKCEKRARRGERPILPIRSQPVSPTVLTVFGTRPEAIKAAPLIRGIEASDNLRSRTLVTAQHREMLDQVNDLFGVEPDFDLNIMAAGQTLNGIASRVIGELDAVLAEAAPDAVLVQGDTTTVMGAAIAAFNRGIPVIHLEAGLRSGNIASPFPEEANRKLTSQVSSLHLAPTSRSRDNLLAEGIDPADVAVTGNTVIDALHLAVAMKVTPAEPKVADYVATDRPKLLVTTHRRENLGSAMESIGDALAELAAARPELLILLPAHRNPLVREAVLPRVAEFNNVLVTEPLSYGEFTTVMAASDVVLTDSGGIQEEAPSLGKPVLVMRENTERPEAVTAGSVALVGTDRSAIVAEVSRLFDDARGYESMARAVNPYGDGRAAVRSVAAIEALLGVGERIDEFTPERSPWHSAQKQ</sequence>
<evidence type="ECO:0000256" key="2">
    <source>
        <dbReference type="ARBA" id="ARBA00038209"/>
    </source>
</evidence>
<dbReference type="InterPro" id="IPR003331">
    <property type="entry name" value="UDP_GlcNAc_Epimerase_2_dom"/>
</dbReference>
<dbReference type="Pfam" id="PF02350">
    <property type="entry name" value="Epimerase_2"/>
    <property type="match status" value="1"/>
</dbReference>
<evidence type="ECO:0000256" key="3">
    <source>
        <dbReference type="ARBA" id="ARBA00038858"/>
    </source>
</evidence>
<dbReference type="Gene3D" id="3.40.50.2000">
    <property type="entry name" value="Glycogen Phosphorylase B"/>
    <property type="match status" value="2"/>
</dbReference>
<proteinExistence type="inferred from homology"/>
<dbReference type="CDD" id="cd03786">
    <property type="entry name" value="GTB_UDP-GlcNAc_2-Epimerase"/>
    <property type="match status" value="1"/>
</dbReference>
<keyword evidence="1 4" id="KW-0413">Isomerase</keyword>
<dbReference type="Proteomes" id="UP000297736">
    <property type="component" value="Unassembled WGS sequence"/>
</dbReference>